<evidence type="ECO:0000256" key="10">
    <source>
        <dbReference type="ARBA" id="ARBA00058346"/>
    </source>
</evidence>
<evidence type="ECO:0000256" key="8">
    <source>
        <dbReference type="ARBA" id="ARBA00023134"/>
    </source>
</evidence>
<evidence type="ECO:0000256" key="11">
    <source>
        <dbReference type="ARBA" id="ARBA00065710"/>
    </source>
</evidence>
<organism evidence="17 18">
    <name type="scientific">Hymenolepis diminuta</name>
    <name type="common">Rat tapeworm</name>
    <dbReference type="NCBI Taxonomy" id="6216"/>
    <lineage>
        <taxon>Eukaryota</taxon>
        <taxon>Metazoa</taxon>
        <taxon>Spiralia</taxon>
        <taxon>Lophotrochozoa</taxon>
        <taxon>Platyhelminthes</taxon>
        <taxon>Cestoda</taxon>
        <taxon>Eucestoda</taxon>
        <taxon>Cyclophyllidea</taxon>
        <taxon>Hymenolepididae</taxon>
        <taxon>Hymenolepis</taxon>
    </lineage>
</organism>
<protein>
    <recommendedName>
        <fullName evidence="12">tRNA(His) guanylyltransferase</fullName>
        <ecNumber evidence="12">2.7.7.79</ecNumber>
    </recommendedName>
    <alternativeName>
        <fullName evidence="12">tRNA-histidine guanylyltransferase</fullName>
    </alternativeName>
</protein>
<dbReference type="PIRSF" id="PIRSF028980">
    <property type="entry name" value="tRNAHis_guanylyltransferase"/>
    <property type="match status" value="1"/>
</dbReference>
<keyword evidence="3 12" id="KW-0819">tRNA processing</keyword>
<name>A0A564Z2N8_HYMDI</name>
<comment type="similarity">
    <text evidence="1 12">Belongs to the tRNA(His) guanylyltransferase family.</text>
</comment>
<feature type="binding site" evidence="13">
    <location>
        <begin position="113"/>
        <end position="114"/>
    </location>
    <ligand>
        <name>GTP</name>
        <dbReference type="ChEBI" id="CHEBI:37565"/>
    </ligand>
</feature>
<evidence type="ECO:0000256" key="7">
    <source>
        <dbReference type="ARBA" id="ARBA00022842"/>
    </source>
</evidence>
<keyword evidence="18" id="KW-1185">Reference proteome</keyword>
<dbReference type="GO" id="GO:0006400">
    <property type="term" value="P:tRNA modification"/>
    <property type="evidence" value="ECO:0007669"/>
    <property type="project" value="UniProtKB-UniRule"/>
</dbReference>
<feature type="binding site" evidence="14">
    <location>
        <position position="67"/>
    </location>
    <ligand>
        <name>Mg(2+)</name>
        <dbReference type="ChEBI" id="CHEBI:18420"/>
        <label>2</label>
        <note>catalytic</note>
    </ligand>
</feature>
<evidence type="ECO:0000256" key="6">
    <source>
        <dbReference type="ARBA" id="ARBA00022741"/>
    </source>
</evidence>
<evidence type="ECO:0000259" key="16">
    <source>
        <dbReference type="Pfam" id="PF14413"/>
    </source>
</evidence>
<dbReference type="PANTHER" id="PTHR12729:SF6">
    <property type="entry name" value="TRNA(HIS) GUANYLYLTRANSFERASE-RELATED"/>
    <property type="match status" value="1"/>
</dbReference>
<evidence type="ECO:0000256" key="3">
    <source>
        <dbReference type="ARBA" id="ARBA00022694"/>
    </source>
</evidence>
<dbReference type="AlphaFoldDB" id="A0A564Z2N8"/>
<feature type="binding site" evidence="14">
    <location>
        <position position="114"/>
    </location>
    <ligand>
        <name>Mg(2+)</name>
        <dbReference type="ChEBI" id="CHEBI:18420"/>
        <label>1</label>
        <note>catalytic</note>
    </ligand>
</feature>
<keyword evidence="8 12" id="KW-0342">GTP-binding</keyword>
<dbReference type="InterPro" id="IPR025845">
    <property type="entry name" value="Thg1_C_dom"/>
</dbReference>
<gene>
    <name evidence="17" type="ORF">WMSIL1_LOCUS12011</name>
</gene>
<keyword evidence="4 12" id="KW-0548">Nucleotidyltransferase</keyword>
<evidence type="ECO:0000313" key="18">
    <source>
        <dbReference type="Proteomes" id="UP000321570"/>
    </source>
</evidence>
<dbReference type="Pfam" id="PF04446">
    <property type="entry name" value="Thg1"/>
    <property type="match status" value="1"/>
</dbReference>
<dbReference type="Pfam" id="PF14413">
    <property type="entry name" value="Thg1C"/>
    <property type="match status" value="1"/>
</dbReference>
<keyword evidence="7 12" id="KW-0460">Magnesium</keyword>
<sequence>MNRAAVDDLNFVICMLIFSVIQFRPCLSLPQLFFCRYKMANSQYTYVRGFEAEVPCLPNTWIVVRLDGQNFHAFTERHCFAKPNDERALRLACASARSVMRRHGDIILAYGQSDEFSFVFRRSTDSFNRRPSKLMTTVASLFASAYVFEWSNYMTDTKLLYPPAFDARVVLYPTTKNLRDYLAWRQVDCHINNLYNTCFWNLVQRGGLTPSDAEKRLCGTLSSDKNEILFSEFQTNYNNEPQLFRKGTIIFRKKANKLPVEEMNCDIIKDDFWNEHPHLLESD</sequence>
<keyword evidence="6 12" id="KW-0547">Nucleotide-binding</keyword>
<reference evidence="17 18" key="1">
    <citation type="submission" date="2019-07" db="EMBL/GenBank/DDBJ databases">
        <authorList>
            <person name="Jastrzebski P J."/>
            <person name="Paukszto L."/>
            <person name="Jastrzebski P J."/>
        </authorList>
    </citation>
    <scope>NUCLEOTIDE SEQUENCE [LARGE SCALE GENOMIC DNA]</scope>
    <source>
        <strain evidence="17 18">WMS-il1</strain>
    </source>
</reference>
<feature type="binding site" evidence="14">
    <location>
        <position position="114"/>
    </location>
    <ligand>
        <name>Mg(2+)</name>
        <dbReference type="ChEBI" id="CHEBI:18420"/>
        <label>2</label>
        <note>catalytic</note>
    </ligand>
</feature>
<dbReference type="Gene3D" id="3.30.70.3000">
    <property type="match status" value="1"/>
</dbReference>
<evidence type="ECO:0000256" key="4">
    <source>
        <dbReference type="ARBA" id="ARBA00022695"/>
    </source>
</evidence>
<dbReference type="GO" id="GO:0008193">
    <property type="term" value="F:tRNA guanylyltransferase activity"/>
    <property type="evidence" value="ECO:0007669"/>
    <property type="project" value="UniProtKB-UniRule"/>
</dbReference>
<evidence type="ECO:0000256" key="12">
    <source>
        <dbReference type="PIRNR" id="PIRNR028980"/>
    </source>
</evidence>
<evidence type="ECO:0000313" key="17">
    <source>
        <dbReference type="EMBL" id="VUZ53722.1"/>
    </source>
</evidence>
<feature type="binding site" evidence="14">
    <location>
        <position position="67"/>
    </location>
    <ligand>
        <name>Mg(2+)</name>
        <dbReference type="ChEBI" id="CHEBI:18420"/>
        <label>1</label>
        <note>catalytic</note>
    </ligand>
</feature>
<evidence type="ECO:0000256" key="9">
    <source>
        <dbReference type="ARBA" id="ARBA00047281"/>
    </source>
</evidence>
<evidence type="ECO:0000256" key="5">
    <source>
        <dbReference type="ARBA" id="ARBA00022723"/>
    </source>
</evidence>
<proteinExistence type="inferred from homology"/>
<comment type="function">
    <text evidence="10">Adds a GMP to the 5'-end of tRNA(His) after transcription and RNase P cleavage. This step is essential for proper recognition of the tRNA and for the fidelity of protein synthesis. Also functions as a guanyl-nucleotide exchange factor/GEF for the MFN1 and MFN2 mitofusins thereby regulating mitochondrial fusion. By regulating both mitochondrial dynamics and bioenergetic function, it contributes to cell survival following oxidative stress.</text>
</comment>
<dbReference type="InterPro" id="IPR007537">
    <property type="entry name" value="tRNAHis_GuaTrfase_Thg1"/>
</dbReference>
<dbReference type="InterPro" id="IPR024956">
    <property type="entry name" value="tRNAHis_GuaTrfase_cat"/>
</dbReference>
<feature type="binding site" evidence="14">
    <location>
        <position position="68"/>
    </location>
    <ligand>
        <name>Mg(2+)</name>
        <dbReference type="ChEBI" id="CHEBI:18420"/>
        <label>1</label>
        <note>catalytic</note>
    </ligand>
</feature>
<evidence type="ECO:0000259" key="15">
    <source>
        <dbReference type="Pfam" id="PF04446"/>
    </source>
</evidence>
<feature type="domain" description="Thg1 C-terminal" evidence="16">
    <location>
        <begin position="176"/>
        <end position="258"/>
    </location>
</feature>
<comment type="subunit">
    <text evidence="11">Homotetramer. Interacts with MFN1 and MFN2; functions as a guanyl-nucleotide exchange factor/GEF for MFN2 and also probably MFN1.</text>
</comment>
<dbReference type="PANTHER" id="PTHR12729">
    <property type="entry name" value="TRNA(HIS) GUANYLYLTRANSFERASE-RELATED"/>
    <property type="match status" value="1"/>
</dbReference>
<evidence type="ECO:0000256" key="13">
    <source>
        <dbReference type="PIRSR" id="PIRSR028980-1"/>
    </source>
</evidence>
<feature type="domain" description="tRNAHis guanylyltransferase catalytic" evidence="15">
    <location>
        <begin position="44"/>
        <end position="173"/>
    </location>
</feature>
<accession>A0A564Z2N8</accession>
<dbReference type="InterPro" id="IPR038469">
    <property type="entry name" value="tRNAHis_GuaTrfase_Thg1_sf"/>
</dbReference>
<dbReference type="FunFam" id="3.30.70.3000:FF:000001">
    <property type="entry name" value="tRNA(His) guanylyltransferase"/>
    <property type="match status" value="1"/>
</dbReference>
<evidence type="ECO:0000256" key="14">
    <source>
        <dbReference type="PIRSR" id="PIRSR028980-2"/>
    </source>
</evidence>
<comment type="cofactor">
    <cofactor evidence="14">
        <name>Mg(2+)</name>
        <dbReference type="ChEBI" id="CHEBI:18420"/>
    </cofactor>
    <text evidence="14">Binds 2 magnesium ions per subunit.</text>
</comment>
<dbReference type="Proteomes" id="UP000321570">
    <property type="component" value="Unassembled WGS sequence"/>
</dbReference>
<dbReference type="EC" id="2.7.7.79" evidence="12"/>
<evidence type="ECO:0000256" key="1">
    <source>
        <dbReference type="ARBA" id="ARBA00010113"/>
    </source>
</evidence>
<keyword evidence="5 12" id="KW-0479">Metal-binding</keyword>
<keyword evidence="2 12" id="KW-0808">Transferase</keyword>
<dbReference type="GO" id="GO:0000287">
    <property type="term" value="F:magnesium ion binding"/>
    <property type="evidence" value="ECO:0007669"/>
    <property type="project" value="UniProtKB-UniRule"/>
</dbReference>
<evidence type="ECO:0000256" key="2">
    <source>
        <dbReference type="ARBA" id="ARBA00022679"/>
    </source>
</evidence>
<comment type="catalytic activity">
    <reaction evidence="9 12">
        <text>a 5'-end ribonucleotide-tRNA(His) + GTP + ATP + H2O = a 5'-end phospho-guanosine-ribonucleotide-tRNA(His) + AMP + 2 diphosphate + H(+)</text>
        <dbReference type="Rhea" id="RHEA:54564"/>
        <dbReference type="Rhea" id="RHEA-COMP:14193"/>
        <dbReference type="Rhea" id="RHEA-COMP:14917"/>
        <dbReference type="ChEBI" id="CHEBI:15377"/>
        <dbReference type="ChEBI" id="CHEBI:15378"/>
        <dbReference type="ChEBI" id="CHEBI:30616"/>
        <dbReference type="ChEBI" id="CHEBI:33019"/>
        <dbReference type="ChEBI" id="CHEBI:37565"/>
        <dbReference type="ChEBI" id="CHEBI:138282"/>
        <dbReference type="ChEBI" id="CHEBI:141847"/>
        <dbReference type="ChEBI" id="CHEBI:456215"/>
        <dbReference type="EC" id="2.7.7.79"/>
    </reaction>
</comment>
<dbReference type="EMBL" id="CABIJS010000566">
    <property type="protein sequence ID" value="VUZ53722.1"/>
    <property type="molecule type" value="Genomic_DNA"/>
</dbReference>
<dbReference type="GO" id="GO:0005525">
    <property type="term" value="F:GTP binding"/>
    <property type="evidence" value="ECO:0007669"/>
    <property type="project" value="UniProtKB-UniRule"/>
</dbReference>